<dbReference type="PROSITE" id="PS52035">
    <property type="entry name" value="PEPTIDASE_M14"/>
    <property type="match status" value="1"/>
</dbReference>
<dbReference type="SMART" id="SM00631">
    <property type="entry name" value="Zn_pept"/>
    <property type="match status" value="1"/>
</dbReference>
<feature type="signal peptide" evidence="10">
    <location>
        <begin position="1"/>
        <end position="19"/>
    </location>
</feature>
<dbReference type="InterPro" id="IPR000834">
    <property type="entry name" value="Peptidase_M14"/>
</dbReference>
<dbReference type="CDD" id="cd03858">
    <property type="entry name" value="M14_CP_N-E_like"/>
    <property type="match status" value="1"/>
</dbReference>
<comment type="cofactor">
    <cofactor evidence="1">
        <name>Zn(2+)</name>
        <dbReference type="ChEBI" id="CHEBI:29105"/>
    </cofactor>
</comment>
<evidence type="ECO:0000256" key="10">
    <source>
        <dbReference type="SAM" id="SignalP"/>
    </source>
</evidence>
<evidence type="ECO:0000256" key="2">
    <source>
        <dbReference type="ARBA" id="ARBA00005988"/>
    </source>
</evidence>
<gene>
    <name evidence="12" type="ORF">RI129_006610</name>
</gene>
<evidence type="ECO:0000313" key="12">
    <source>
        <dbReference type="EMBL" id="KAK5645310.1"/>
    </source>
</evidence>
<dbReference type="Gene3D" id="3.40.630.10">
    <property type="entry name" value="Zn peptidases"/>
    <property type="match status" value="1"/>
</dbReference>
<dbReference type="AlphaFoldDB" id="A0AAN7VB21"/>
<dbReference type="SUPFAM" id="SSF49464">
    <property type="entry name" value="Carboxypeptidase regulatory domain-like"/>
    <property type="match status" value="1"/>
</dbReference>
<evidence type="ECO:0000256" key="4">
    <source>
        <dbReference type="ARBA" id="ARBA00022670"/>
    </source>
</evidence>
<evidence type="ECO:0000256" key="9">
    <source>
        <dbReference type="PROSITE-ProRule" id="PRU01379"/>
    </source>
</evidence>
<evidence type="ECO:0000313" key="13">
    <source>
        <dbReference type="Proteomes" id="UP001329430"/>
    </source>
</evidence>
<evidence type="ECO:0000259" key="11">
    <source>
        <dbReference type="PROSITE" id="PS52035"/>
    </source>
</evidence>
<keyword evidence="4" id="KW-0645">Protease</keyword>
<name>A0AAN7VB21_9COLE</name>
<reference evidence="12 13" key="1">
    <citation type="journal article" date="2024" name="Insects">
        <title>An Improved Chromosome-Level Genome Assembly of the Firefly Pyrocoelia pectoralis.</title>
        <authorList>
            <person name="Fu X."/>
            <person name="Meyer-Rochow V.B."/>
            <person name="Ballantyne L."/>
            <person name="Zhu X."/>
        </authorList>
    </citation>
    <scope>NUCLEOTIDE SEQUENCE [LARGE SCALE GENOMIC DNA]</scope>
    <source>
        <strain evidence="12">XCY_ONT2</strain>
    </source>
</reference>
<accession>A0AAN7VB21</accession>
<dbReference type="InterPro" id="IPR050753">
    <property type="entry name" value="Peptidase_M14_domain"/>
</dbReference>
<dbReference type="InterPro" id="IPR057247">
    <property type="entry name" value="CARBOXYPEPT_ZN_2"/>
</dbReference>
<keyword evidence="8" id="KW-0325">Glycoprotein</keyword>
<dbReference type="PROSITE" id="PS00132">
    <property type="entry name" value="CARBOXYPEPT_ZN_1"/>
    <property type="match status" value="1"/>
</dbReference>
<dbReference type="InterPro" id="IPR008969">
    <property type="entry name" value="CarboxyPept-like_regulatory"/>
</dbReference>
<dbReference type="Pfam" id="PF00246">
    <property type="entry name" value="Peptidase_M14"/>
    <property type="match status" value="1"/>
</dbReference>
<sequence length="481" mass="54540">MRSYLCVFMTLFTLNGLLSLDFSYHKYKELTVILKNYSQSYPKLSPSLYSIGNSREGRQLWVLELTATNKSAIGTPNVKLIANIHGNEAVGRELLLHLIEYLGENYGTDPTVTWIMRNTRIHILPSMNPDGFEKASEGMCVGEHGRCNLRNMDLNRNFPDFYVKNMYPSQPESTAIQKWMDKTPFILSASLHGGALVANYPFDTVKELTSLPINPPSISADDDVFRHLATVYANRHPKMHFGIACPDGGKNFTGGITNGAAWYPFQGGMQDFNYFKHGCMELTLEISCCKYPPARDLPQLWEDNKEALIEFITQAHRGIRGTVYDSRTEKPIPKANMKIIGREMMFNSSQNGEFWRILLPGKYRLQINATGFHSDIVPFEVIDHKNDLPQPTILRIPLFHTSLPKPTAPPPKPTTLFPPHLFTSTYPPSPAPDTKNYTKEIRDQNIYDNPVKLLRRKSNSGNWPSTNYVVFCIILTVNLLS</sequence>
<dbReference type="EMBL" id="JAVRBK010000004">
    <property type="protein sequence ID" value="KAK5645310.1"/>
    <property type="molecule type" value="Genomic_DNA"/>
</dbReference>
<keyword evidence="7" id="KW-0862">Zinc</keyword>
<dbReference type="Gene3D" id="2.60.40.1120">
    <property type="entry name" value="Carboxypeptidase-like, regulatory domain"/>
    <property type="match status" value="1"/>
</dbReference>
<protein>
    <recommendedName>
        <fullName evidence="11">Peptidase M14 domain-containing protein</fullName>
    </recommendedName>
</protein>
<evidence type="ECO:0000256" key="8">
    <source>
        <dbReference type="ARBA" id="ARBA00023180"/>
    </source>
</evidence>
<comment type="caution">
    <text evidence="12">The sequence shown here is derived from an EMBL/GenBank/DDBJ whole genome shotgun (WGS) entry which is preliminary data.</text>
</comment>
<feature type="chain" id="PRO_5042828231" description="Peptidase M14 domain-containing protein" evidence="10">
    <location>
        <begin position="20"/>
        <end position="481"/>
    </location>
</feature>
<feature type="domain" description="Peptidase M14" evidence="11">
    <location>
        <begin position="23"/>
        <end position="315"/>
    </location>
</feature>
<dbReference type="GO" id="GO:0008270">
    <property type="term" value="F:zinc ion binding"/>
    <property type="evidence" value="ECO:0007669"/>
    <property type="project" value="InterPro"/>
</dbReference>
<dbReference type="PANTHER" id="PTHR11532">
    <property type="entry name" value="PROTEASE M14 CARBOXYPEPTIDASE"/>
    <property type="match status" value="1"/>
</dbReference>
<dbReference type="PRINTS" id="PR00765">
    <property type="entry name" value="CRBOXYPTASEA"/>
</dbReference>
<evidence type="ECO:0000256" key="3">
    <source>
        <dbReference type="ARBA" id="ARBA00022645"/>
    </source>
</evidence>
<dbReference type="GO" id="GO:0006518">
    <property type="term" value="P:peptide metabolic process"/>
    <property type="evidence" value="ECO:0007669"/>
    <property type="project" value="TreeGrafter"/>
</dbReference>
<proteinExistence type="inferred from homology"/>
<evidence type="ECO:0000256" key="6">
    <source>
        <dbReference type="ARBA" id="ARBA00022801"/>
    </source>
</evidence>
<dbReference type="InterPro" id="IPR057246">
    <property type="entry name" value="CARBOXYPEPT_ZN_1"/>
</dbReference>
<dbReference type="Pfam" id="PF13620">
    <property type="entry name" value="CarboxypepD_reg"/>
    <property type="match status" value="1"/>
</dbReference>
<organism evidence="12 13">
    <name type="scientific">Pyrocoelia pectoralis</name>
    <dbReference type="NCBI Taxonomy" id="417401"/>
    <lineage>
        <taxon>Eukaryota</taxon>
        <taxon>Metazoa</taxon>
        <taxon>Ecdysozoa</taxon>
        <taxon>Arthropoda</taxon>
        <taxon>Hexapoda</taxon>
        <taxon>Insecta</taxon>
        <taxon>Pterygota</taxon>
        <taxon>Neoptera</taxon>
        <taxon>Endopterygota</taxon>
        <taxon>Coleoptera</taxon>
        <taxon>Polyphaga</taxon>
        <taxon>Elateriformia</taxon>
        <taxon>Elateroidea</taxon>
        <taxon>Lampyridae</taxon>
        <taxon>Lampyrinae</taxon>
        <taxon>Pyrocoelia</taxon>
    </lineage>
</organism>
<dbReference type="PROSITE" id="PS00133">
    <property type="entry name" value="CARBOXYPEPT_ZN_2"/>
    <property type="match status" value="1"/>
</dbReference>
<dbReference type="GO" id="GO:0004181">
    <property type="term" value="F:metallocarboxypeptidase activity"/>
    <property type="evidence" value="ECO:0007669"/>
    <property type="project" value="InterPro"/>
</dbReference>
<dbReference type="GO" id="GO:0016485">
    <property type="term" value="P:protein processing"/>
    <property type="evidence" value="ECO:0007669"/>
    <property type="project" value="TreeGrafter"/>
</dbReference>
<dbReference type="GO" id="GO:0005615">
    <property type="term" value="C:extracellular space"/>
    <property type="evidence" value="ECO:0007669"/>
    <property type="project" value="TreeGrafter"/>
</dbReference>
<keyword evidence="3" id="KW-0121">Carboxypeptidase</keyword>
<feature type="active site" description="Proton donor/acceptor" evidence="9">
    <location>
        <position position="285"/>
    </location>
</feature>
<keyword evidence="13" id="KW-1185">Reference proteome</keyword>
<evidence type="ECO:0000256" key="1">
    <source>
        <dbReference type="ARBA" id="ARBA00001947"/>
    </source>
</evidence>
<dbReference type="Proteomes" id="UP001329430">
    <property type="component" value="Chromosome 4"/>
</dbReference>
<dbReference type="PANTHER" id="PTHR11532:SF84">
    <property type="entry name" value="CARBOXYPEPTIDASE M"/>
    <property type="match status" value="1"/>
</dbReference>
<keyword evidence="10" id="KW-0732">Signal</keyword>
<comment type="similarity">
    <text evidence="2 9">Belongs to the peptidase M14 family.</text>
</comment>
<dbReference type="FunFam" id="3.40.630.10:FF:000020">
    <property type="entry name" value="Carboxypeptidase D"/>
    <property type="match status" value="1"/>
</dbReference>
<keyword evidence="6" id="KW-0378">Hydrolase</keyword>
<evidence type="ECO:0000256" key="7">
    <source>
        <dbReference type="ARBA" id="ARBA00022833"/>
    </source>
</evidence>
<evidence type="ECO:0000256" key="5">
    <source>
        <dbReference type="ARBA" id="ARBA00022723"/>
    </source>
</evidence>
<dbReference type="SUPFAM" id="SSF53187">
    <property type="entry name" value="Zn-dependent exopeptidases"/>
    <property type="match status" value="1"/>
</dbReference>
<keyword evidence="5" id="KW-0479">Metal-binding</keyword>